<keyword evidence="2" id="KW-1185">Reference proteome</keyword>
<protein>
    <submittedName>
        <fullName evidence="1">Uncharacterized protein</fullName>
    </submittedName>
</protein>
<dbReference type="EMBL" id="RJVU01017170">
    <property type="protein sequence ID" value="ROL52217.1"/>
    <property type="molecule type" value="Genomic_DNA"/>
</dbReference>
<accession>A0A3N0Z0Y4</accession>
<evidence type="ECO:0000313" key="1">
    <source>
        <dbReference type="EMBL" id="ROL52217.1"/>
    </source>
</evidence>
<sequence>MIPPAKNIILIFYMNHRIISTQIRKDFVIKEQNAQNQLSCSAERGLMGNKANRVFVPFCDILNIKETIMKNVGIQTVLVTIDRYVPQTKESHPDLFSESPNGRLTNDKSAYLTDRHPSADLMDLPGAFTATNRTIQKVANIAIALHALRQISDLISRSAKSDPVIHATSTQSTSVQPSLYDRKSTVIKTAFNATPAEEFSTARNLDHIQSPCKMLIESDLILQMKSPLDEADKKQTSSGIPHPKR</sequence>
<dbReference type="Proteomes" id="UP000281406">
    <property type="component" value="Unassembled WGS sequence"/>
</dbReference>
<evidence type="ECO:0000313" key="2">
    <source>
        <dbReference type="Proteomes" id="UP000281406"/>
    </source>
</evidence>
<comment type="caution">
    <text evidence="1">The sequence shown here is derived from an EMBL/GenBank/DDBJ whole genome shotgun (WGS) entry which is preliminary data.</text>
</comment>
<proteinExistence type="predicted"/>
<name>A0A3N0Z0Y4_ANAGA</name>
<gene>
    <name evidence="1" type="ORF">DPX16_8621</name>
</gene>
<organism evidence="1 2">
    <name type="scientific">Anabarilius grahami</name>
    <name type="common">Kanglang fish</name>
    <name type="synonym">Barilius grahami</name>
    <dbReference type="NCBI Taxonomy" id="495550"/>
    <lineage>
        <taxon>Eukaryota</taxon>
        <taxon>Metazoa</taxon>
        <taxon>Chordata</taxon>
        <taxon>Craniata</taxon>
        <taxon>Vertebrata</taxon>
        <taxon>Euteleostomi</taxon>
        <taxon>Actinopterygii</taxon>
        <taxon>Neopterygii</taxon>
        <taxon>Teleostei</taxon>
        <taxon>Ostariophysi</taxon>
        <taxon>Cypriniformes</taxon>
        <taxon>Xenocyprididae</taxon>
        <taxon>Xenocypridinae</taxon>
        <taxon>Xenocypridinae incertae sedis</taxon>
        <taxon>Anabarilius</taxon>
    </lineage>
</organism>
<reference evidence="1 2" key="1">
    <citation type="submission" date="2018-10" db="EMBL/GenBank/DDBJ databases">
        <title>Genome assembly for a Yunnan-Guizhou Plateau 3E fish, Anabarilius grahami (Regan), and its evolutionary and genetic applications.</title>
        <authorList>
            <person name="Jiang W."/>
        </authorList>
    </citation>
    <scope>NUCLEOTIDE SEQUENCE [LARGE SCALE GENOMIC DNA]</scope>
    <source>
        <strain evidence="1">AG-KIZ</strain>
        <tissue evidence="1">Muscle</tissue>
    </source>
</reference>
<dbReference type="AlphaFoldDB" id="A0A3N0Z0Y4"/>